<gene>
    <name evidence="1" type="ORF">AB0A76_21355</name>
</gene>
<reference evidence="1 2" key="1">
    <citation type="submission" date="2024-06" db="EMBL/GenBank/DDBJ databases">
        <title>The Natural Products Discovery Center: Release of the First 8490 Sequenced Strains for Exploring Actinobacteria Biosynthetic Diversity.</title>
        <authorList>
            <person name="Kalkreuter E."/>
            <person name="Kautsar S.A."/>
            <person name="Yang D."/>
            <person name="Bader C.D."/>
            <person name="Teijaro C.N."/>
            <person name="Fluegel L."/>
            <person name="Davis C.M."/>
            <person name="Simpson J.R."/>
            <person name="Lauterbach L."/>
            <person name="Steele A.D."/>
            <person name="Gui C."/>
            <person name="Meng S."/>
            <person name="Li G."/>
            <person name="Viehrig K."/>
            <person name="Ye F."/>
            <person name="Su P."/>
            <person name="Kiefer A.F."/>
            <person name="Nichols A."/>
            <person name="Cepeda A.J."/>
            <person name="Yan W."/>
            <person name="Fan B."/>
            <person name="Jiang Y."/>
            <person name="Adhikari A."/>
            <person name="Zheng C.-J."/>
            <person name="Schuster L."/>
            <person name="Cowan T.M."/>
            <person name="Smanski M.J."/>
            <person name="Chevrette M.G."/>
            <person name="De Carvalho L.P.S."/>
            <person name="Shen B."/>
        </authorList>
    </citation>
    <scope>NUCLEOTIDE SEQUENCE [LARGE SCALE GENOMIC DNA]</scope>
    <source>
        <strain evidence="1 2">NPDC045705</strain>
    </source>
</reference>
<dbReference type="EMBL" id="JBEZAM010000030">
    <property type="protein sequence ID" value="MEU7295729.1"/>
    <property type="molecule type" value="Genomic_DNA"/>
</dbReference>
<organism evidence="1 2">
    <name type="scientific">Streptomyces exfoliatus</name>
    <name type="common">Streptomyces hydrogenans</name>
    <dbReference type="NCBI Taxonomy" id="1905"/>
    <lineage>
        <taxon>Bacteria</taxon>
        <taxon>Bacillati</taxon>
        <taxon>Actinomycetota</taxon>
        <taxon>Actinomycetes</taxon>
        <taxon>Kitasatosporales</taxon>
        <taxon>Streptomycetaceae</taxon>
        <taxon>Streptomyces</taxon>
    </lineage>
</organism>
<evidence type="ECO:0000313" key="1">
    <source>
        <dbReference type="EMBL" id="MEU7295729.1"/>
    </source>
</evidence>
<comment type="caution">
    <text evidence="1">The sequence shown here is derived from an EMBL/GenBank/DDBJ whole genome shotgun (WGS) entry which is preliminary data.</text>
</comment>
<keyword evidence="2" id="KW-1185">Reference proteome</keyword>
<name>A0ABV3CZU4_STREX</name>
<proteinExistence type="predicted"/>
<dbReference type="RefSeq" id="WP_359210606.1">
    <property type="nucleotide sequence ID" value="NZ_JBEZAM010000030.1"/>
</dbReference>
<protein>
    <submittedName>
        <fullName evidence="1">Uncharacterized protein</fullName>
    </submittedName>
</protein>
<accession>A0ABV3CZU4</accession>
<evidence type="ECO:0000313" key="2">
    <source>
        <dbReference type="Proteomes" id="UP001551210"/>
    </source>
</evidence>
<dbReference type="Proteomes" id="UP001551210">
    <property type="component" value="Unassembled WGS sequence"/>
</dbReference>
<dbReference type="InterPro" id="IPR045428">
    <property type="entry name" value="EACC1"/>
</dbReference>
<sequence>MTGKIEITHPDGAVALEGLKTFLVRDPETRRMGRVRWENAKPESGTLGGGLDVLAIVISGTLALPGFIQVVSNWFKSRGSNSPGGAEIRLGSASIMVSGTEDPTEIRRLADVLKAAYPEPPSEPGGQ</sequence>
<dbReference type="Pfam" id="PF19953">
    <property type="entry name" value="EACC1"/>
    <property type="match status" value="1"/>
</dbReference>